<organism evidence="1 2">
    <name type="scientific">Coprobacter tertius</name>
    <dbReference type="NCBI Taxonomy" id="2944915"/>
    <lineage>
        <taxon>Bacteria</taxon>
        <taxon>Pseudomonadati</taxon>
        <taxon>Bacteroidota</taxon>
        <taxon>Bacteroidia</taxon>
        <taxon>Bacteroidales</taxon>
        <taxon>Barnesiellaceae</taxon>
        <taxon>Coprobacter</taxon>
    </lineage>
</organism>
<evidence type="ECO:0000313" key="2">
    <source>
        <dbReference type="Proteomes" id="UP001205603"/>
    </source>
</evidence>
<keyword evidence="2" id="KW-1185">Reference proteome</keyword>
<name>A0ABT1MKH9_9BACT</name>
<comment type="caution">
    <text evidence="1">The sequence shown here is derived from an EMBL/GenBank/DDBJ whole genome shotgun (WGS) entry which is preliminary data.</text>
</comment>
<protein>
    <submittedName>
        <fullName evidence="1">Uncharacterized protein</fullName>
    </submittedName>
</protein>
<proteinExistence type="predicted"/>
<evidence type="ECO:0000313" key="1">
    <source>
        <dbReference type="EMBL" id="MCP9613130.1"/>
    </source>
</evidence>
<sequence length="128" mass="14259">THTHTHTHNCDVSKPLYYKSYVSGKWNSCLPRFLVFYFFVINKKNACHPEALPRFAIKRAQKRNACFGFAERKQIVAGRPGSVDLPMFAPSGNRPAFVTMASGNSPHVANAQVTGNRGCFAYAQHDKG</sequence>
<reference evidence="1 2" key="1">
    <citation type="submission" date="2022-07" db="EMBL/GenBank/DDBJ databases">
        <title>Fecal culturing of patients with breast cancer.</title>
        <authorList>
            <person name="Teng N.M.Y."/>
            <person name="Kiu R."/>
            <person name="Evans R."/>
            <person name="Baker D.J."/>
            <person name="Zenner C."/>
            <person name="Robinson S.D."/>
            <person name="Hall L.J."/>
        </authorList>
    </citation>
    <scope>NUCLEOTIDE SEQUENCE [LARGE SCALE GENOMIC DNA]</scope>
    <source>
        <strain evidence="1 2">LH1063</strain>
    </source>
</reference>
<dbReference type="EMBL" id="JANDHW010000027">
    <property type="protein sequence ID" value="MCP9613130.1"/>
    <property type="molecule type" value="Genomic_DNA"/>
</dbReference>
<dbReference type="Proteomes" id="UP001205603">
    <property type="component" value="Unassembled WGS sequence"/>
</dbReference>
<gene>
    <name evidence="1" type="ORF">NMU02_13640</name>
</gene>
<accession>A0ABT1MKH9</accession>
<feature type="non-terminal residue" evidence="1">
    <location>
        <position position="1"/>
    </location>
</feature>
<dbReference type="RefSeq" id="WP_255028525.1">
    <property type="nucleotide sequence ID" value="NZ_JANDHW010000027.1"/>
</dbReference>